<dbReference type="RefSeq" id="XP_001020931.2">
    <property type="nucleotide sequence ID" value="XM_001020931.2"/>
</dbReference>
<sequence length="121" mass="14671">MFREDQYFEAKVMLRSYKDAQDCIKTSAERKMNLQNYENLVNIIIDAKKNRGIEFKYEEVQKGPKFQNLKEIKLFQFSNFIFKRYMNTFDDFNGDYDGLKKQLNEGLFNMKRDYDLANQKQ</sequence>
<dbReference type="GeneID" id="7825489"/>
<keyword evidence="2" id="KW-1185">Reference proteome</keyword>
<gene>
    <name evidence="1" type="ORF">TTHERM_00794120</name>
</gene>
<protein>
    <submittedName>
        <fullName evidence="1">Uncharacterized protein</fullName>
    </submittedName>
</protein>
<dbReference type="OrthoDB" id="300489at2759"/>
<evidence type="ECO:0000313" key="2">
    <source>
        <dbReference type="Proteomes" id="UP000009168"/>
    </source>
</evidence>
<dbReference type="Proteomes" id="UP000009168">
    <property type="component" value="Unassembled WGS sequence"/>
</dbReference>
<accession>Q23W19</accession>
<reference evidence="2" key="1">
    <citation type="journal article" date="2006" name="PLoS Biol.">
        <title>Macronuclear genome sequence of the ciliate Tetrahymena thermophila, a model eukaryote.</title>
        <authorList>
            <person name="Eisen J.A."/>
            <person name="Coyne R.S."/>
            <person name="Wu M."/>
            <person name="Wu D."/>
            <person name="Thiagarajan M."/>
            <person name="Wortman J.R."/>
            <person name="Badger J.H."/>
            <person name="Ren Q."/>
            <person name="Amedeo P."/>
            <person name="Jones K.M."/>
            <person name="Tallon L.J."/>
            <person name="Delcher A.L."/>
            <person name="Salzberg S.L."/>
            <person name="Silva J.C."/>
            <person name="Haas B.J."/>
            <person name="Majoros W.H."/>
            <person name="Farzad M."/>
            <person name="Carlton J.M."/>
            <person name="Smith R.K. Jr."/>
            <person name="Garg J."/>
            <person name="Pearlman R.E."/>
            <person name="Karrer K.M."/>
            <person name="Sun L."/>
            <person name="Manning G."/>
            <person name="Elde N.C."/>
            <person name="Turkewitz A.P."/>
            <person name="Asai D.J."/>
            <person name="Wilkes D.E."/>
            <person name="Wang Y."/>
            <person name="Cai H."/>
            <person name="Collins K."/>
            <person name="Stewart B.A."/>
            <person name="Lee S.R."/>
            <person name="Wilamowska K."/>
            <person name="Weinberg Z."/>
            <person name="Ruzzo W.L."/>
            <person name="Wloga D."/>
            <person name="Gaertig J."/>
            <person name="Frankel J."/>
            <person name="Tsao C.-C."/>
            <person name="Gorovsky M.A."/>
            <person name="Keeling P.J."/>
            <person name="Waller R.F."/>
            <person name="Patron N.J."/>
            <person name="Cherry J.M."/>
            <person name="Stover N.A."/>
            <person name="Krieger C.J."/>
            <person name="del Toro C."/>
            <person name="Ryder H.F."/>
            <person name="Williamson S.C."/>
            <person name="Barbeau R.A."/>
            <person name="Hamilton E.P."/>
            <person name="Orias E."/>
        </authorList>
    </citation>
    <scope>NUCLEOTIDE SEQUENCE [LARGE SCALE GENOMIC DNA]</scope>
    <source>
        <strain evidence="2">SB210</strain>
    </source>
</reference>
<organism evidence="1 2">
    <name type="scientific">Tetrahymena thermophila (strain SB210)</name>
    <dbReference type="NCBI Taxonomy" id="312017"/>
    <lineage>
        <taxon>Eukaryota</taxon>
        <taxon>Sar</taxon>
        <taxon>Alveolata</taxon>
        <taxon>Ciliophora</taxon>
        <taxon>Intramacronucleata</taxon>
        <taxon>Oligohymenophorea</taxon>
        <taxon>Hymenostomatida</taxon>
        <taxon>Tetrahymenina</taxon>
        <taxon>Tetrahymenidae</taxon>
        <taxon>Tetrahymena</taxon>
    </lineage>
</organism>
<dbReference type="EMBL" id="GG662609">
    <property type="protein sequence ID" value="EAS00686.2"/>
    <property type="molecule type" value="Genomic_DNA"/>
</dbReference>
<dbReference type="AlphaFoldDB" id="Q23W19"/>
<dbReference type="eggNOG" id="ENOG502SYB5">
    <property type="taxonomic scope" value="Eukaryota"/>
</dbReference>
<dbReference type="KEGG" id="tet:TTHERM_00794120"/>
<evidence type="ECO:0000313" key="1">
    <source>
        <dbReference type="EMBL" id="EAS00686.2"/>
    </source>
</evidence>
<name>Q23W19_TETTS</name>
<dbReference type="HOGENOM" id="CLU_2113697_0_0_1"/>
<proteinExistence type="predicted"/>
<dbReference type="InParanoid" id="Q23W19"/>